<name>A0AAN7ZN30_9COLE</name>
<evidence type="ECO:0000256" key="8">
    <source>
        <dbReference type="ARBA" id="ARBA00023157"/>
    </source>
</evidence>
<evidence type="ECO:0000256" key="2">
    <source>
        <dbReference type="ARBA" id="ARBA00022614"/>
    </source>
</evidence>
<dbReference type="InterPro" id="IPR050541">
    <property type="entry name" value="LRR_TM_domain-containing"/>
</dbReference>
<dbReference type="AlphaFoldDB" id="A0AAN7ZN30"/>
<evidence type="ECO:0000256" key="4">
    <source>
        <dbReference type="ARBA" id="ARBA00022729"/>
    </source>
</evidence>
<dbReference type="Gene3D" id="2.60.40.10">
    <property type="entry name" value="Immunoglobulins"/>
    <property type="match status" value="1"/>
</dbReference>
<dbReference type="Proteomes" id="UP001329430">
    <property type="component" value="Chromosome 5"/>
</dbReference>
<dbReference type="InterPro" id="IPR000483">
    <property type="entry name" value="Cys-rich_flank_reg_C"/>
</dbReference>
<keyword evidence="6 11" id="KW-1133">Transmembrane helix</keyword>
<keyword evidence="15" id="KW-1185">Reference proteome</keyword>
<dbReference type="InterPro" id="IPR036179">
    <property type="entry name" value="Ig-like_dom_sf"/>
</dbReference>
<dbReference type="InterPro" id="IPR001611">
    <property type="entry name" value="Leu-rich_rpt"/>
</dbReference>
<dbReference type="InterPro" id="IPR003598">
    <property type="entry name" value="Ig_sub2"/>
</dbReference>
<feature type="domain" description="Ig-like" evidence="13">
    <location>
        <begin position="260"/>
        <end position="357"/>
    </location>
</feature>
<keyword evidence="2" id="KW-0433">Leucine-rich repeat</keyword>
<keyword evidence="7 11" id="KW-0472">Membrane</keyword>
<keyword evidence="3 11" id="KW-0812">Transmembrane</keyword>
<comment type="caution">
    <text evidence="14">The sequence shown here is derived from an EMBL/GenBank/DDBJ whole genome shotgun (WGS) entry which is preliminary data.</text>
</comment>
<dbReference type="PROSITE" id="PS50835">
    <property type="entry name" value="IG_LIKE"/>
    <property type="match status" value="1"/>
</dbReference>
<dbReference type="FunFam" id="3.80.10.10:FF:000082">
    <property type="entry name" value="Leucine-rich repeat-containing 24"/>
    <property type="match status" value="1"/>
</dbReference>
<feature type="region of interest" description="Disordered" evidence="10">
    <location>
        <begin position="684"/>
        <end position="759"/>
    </location>
</feature>
<evidence type="ECO:0000259" key="13">
    <source>
        <dbReference type="PROSITE" id="PS50835"/>
    </source>
</evidence>
<dbReference type="InterPro" id="IPR013098">
    <property type="entry name" value="Ig_I-set"/>
</dbReference>
<feature type="compositionally biased region" description="Polar residues" evidence="10">
    <location>
        <begin position="696"/>
        <end position="706"/>
    </location>
</feature>
<dbReference type="SUPFAM" id="SSF52058">
    <property type="entry name" value="L domain-like"/>
    <property type="match status" value="1"/>
</dbReference>
<dbReference type="Pfam" id="PF13855">
    <property type="entry name" value="LRR_8"/>
    <property type="match status" value="2"/>
</dbReference>
<evidence type="ECO:0000313" key="15">
    <source>
        <dbReference type="Proteomes" id="UP001329430"/>
    </source>
</evidence>
<evidence type="ECO:0000256" key="12">
    <source>
        <dbReference type="SAM" id="SignalP"/>
    </source>
</evidence>
<keyword evidence="5" id="KW-0677">Repeat</keyword>
<proteinExistence type="predicted"/>
<comment type="subcellular location">
    <subcellularLocation>
        <location evidence="1">Membrane</location>
        <topology evidence="1">Single-pass membrane protein</topology>
    </subcellularLocation>
</comment>
<dbReference type="InterPro" id="IPR003599">
    <property type="entry name" value="Ig_sub"/>
</dbReference>
<dbReference type="SMART" id="SM00082">
    <property type="entry name" value="LRRCT"/>
    <property type="match status" value="1"/>
</dbReference>
<dbReference type="Gene3D" id="3.80.10.10">
    <property type="entry name" value="Ribonuclease Inhibitor"/>
    <property type="match status" value="2"/>
</dbReference>
<evidence type="ECO:0000313" key="14">
    <source>
        <dbReference type="EMBL" id="KAK5643911.1"/>
    </source>
</evidence>
<evidence type="ECO:0000256" key="7">
    <source>
        <dbReference type="ARBA" id="ARBA00023136"/>
    </source>
</evidence>
<feature type="compositionally biased region" description="Acidic residues" evidence="10">
    <location>
        <begin position="749"/>
        <end position="759"/>
    </location>
</feature>
<dbReference type="GO" id="GO:0005886">
    <property type="term" value="C:plasma membrane"/>
    <property type="evidence" value="ECO:0007669"/>
    <property type="project" value="TreeGrafter"/>
</dbReference>
<keyword evidence="8" id="KW-1015">Disulfide bond</keyword>
<reference evidence="14 15" key="1">
    <citation type="journal article" date="2024" name="Insects">
        <title>An Improved Chromosome-Level Genome Assembly of the Firefly Pyrocoelia pectoralis.</title>
        <authorList>
            <person name="Fu X."/>
            <person name="Meyer-Rochow V.B."/>
            <person name="Ballantyne L."/>
            <person name="Zhu X."/>
        </authorList>
    </citation>
    <scope>NUCLEOTIDE SEQUENCE [LARGE SCALE GENOMIC DNA]</scope>
    <source>
        <strain evidence="14">XCY_ONT2</strain>
    </source>
</reference>
<feature type="transmembrane region" description="Helical" evidence="11">
    <location>
        <begin position="380"/>
        <end position="405"/>
    </location>
</feature>
<dbReference type="InterPro" id="IPR007110">
    <property type="entry name" value="Ig-like_dom"/>
</dbReference>
<dbReference type="InterPro" id="IPR032675">
    <property type="entry name" value="LRR_dom_sf"/>
</dbReference>
<dbReference type="PROSITE" id="PS51450">
    <property type="entry name" value="LRR"/>
    <property type="match status" value="1"/>
</dbReference>
<evidence type="ECO:0000256" key="3">
    <source>
        <dbReference type="ARBA" id="ARBA00022692"/>
    </source>
</evidence>
<dbReference type="SMART" id="SM00369">
    <property type="entry name" value="LRR_TYP"/>
    <property type="match status" value="6"/>
</dbReference>
<dbReference type="Pfam" id="PF07679">
    <property type="entry name" value="I-set"/>
    <property type="match status" value="1"/>
</dbReference>
<dbReference type="InterPro" id="IPR003591">
    <property type="entry name" value="Leu-rich_rpt_typical-subtyp"/>
</dbReference>
<accession>A0AAN7ZN30</accession>
<gene>
    <name evidence="14" type="ORF">RI129_007756</name>
</gene>
<dbReference type="SMART" id="SM00409">
    <property type="entry name" value="IG"/>
    <property type="match status" value="1"/>
</dbReference>
<evidence type="ECO:0000256" key="5">
    <source>
        <dbReference type="ARBA" id="ARBA00022737"/>
    </source>
</evidence>
<evidence type="ECO:0000256" key="11">
    <source>
        <dbReference type="SAM" id="Phobius"/>
    </source>
</evidence>
<feature type="signal peptide" evidence="12">
    <location>
        <begin position="1"/>
        <end position="15"/>
    </location>
</feature>
<protein>
    <recommendedName>
        <fullName evidence="13">Ig-like domain-containing protein</fullName>
    </recommendedName>
</protein>
<organism evidence="14 15">
    <name type="scientific">Pyrocoelia pectoralis</name>
    <dbReference type="NCBI Taxonomy" id="417401"/>
    <lineage>
        <taxon>Eukaryota</taxon>
        <taxon>Metazoa</taxon>
        <taxon>Ecdysozoa</taxon>
        <taxon>Arthropoda</taxon>
        <taxon>Hexapoda</taxon>
        <taxon>Insecta</taxon>
        <taxon>Pterygota</taxon>
        <taxon>Neoptera</taxon>
        <taxon>Endopterygota</taxon>
        <taxon>Coleoptera</taxon>
        <taxon>Polyphaga</taxon>
        <taxon>Elateriformia</taxon>
        <taxon>Elateroidea</taxon>
        <taxon>Lampyridae</taxon>
        <taxon>Lampyrinae</taxon>
        <taxon>Pyrocoelia</taxon>
    </lineage>
</organism>
<evidence type="ECO:0000256" key="10">
    <source>
        <dbReference type="SAM" id="MobiDB-lite"/>
    </source>
</evidence>
<evidence type="ECO:0000256" key="6">
    <source>
        <dbReference type="ARBA" id="ARBA00022989"/>
    </source>
</evidence>
<dbReference type="PANTHER" id="PTHR24369">
    <property type="entry name" value="ANTIGEN BSP, PUTATIVE-RELATED"/>
    <property type="match status" value="1"/>
</dbReference>
<dbReference type="EMBL" id="JAVRBK010000005">
    <property type="protein sequence ID" value="KAK5643911.1"/>
    <property type="molecule type" value="Genomic_DNA"/>
</dbReference>
<feature type="chain" id="PRO_5042943843" description="Ig-like domain-containing protein" evidence="12">
    <location>
        <begin position="16"/>
        <end position="759"/>
    </location>
</feature>
<feature type="region of interest" description="Disordered" evidence="10">
    <location>
        <begin position="633"/>
        <end position="656"/>
    </location>
</feature>
<dbReference type="InterPro" id="IPR013783">
    <property type="entry name" value="Ig-like_fold"/>
</dbReference>
<keyword evidence="4 12" id="KW-0732">Signal</keyword>
<evidence type="ECO:0000256" key="1">
    <source>
        <dbReference type="ARBA" id="ARBA00004167"/>
    </source>
</evidence>
<dbReference type="SUPFAM" id="SSF48726">
    <property type="entry name" value="Immunoglobulin"/>
    <property type="match status" value="1"/>
</dbReference>
<keyword evidence="9" id="KW-0325">Glycoprotein</keyword>
<dbReference type="SMART" id="SM00408">
    <property type="entry name" value="IGc2"/>
    <property type="match status" value="1"/>
</dbReference>
<feature type="region of interest" description="Disordered" evidence="10">
    <location>
        <begin position="529"/>
        <end position="553"/>
    </location>
</feature>
<sequence>MEYFGLLLVITIVVASEDDWISKCGQCKCMWSDGKKTADCSNKTLNSIPSNLSDQIRSLDLSHNALYELKANAFVESNLQNIQKLKLLNCSIIDVHVSAFSNLGNLIELDLSKNNIKKLDEAVFRENSKLRILFLNDNQLKELRGALFHNMPHLQRVSVRHNKLQSVDVNVFDSGPVLQHIDLSENELEHLDYRLIENLERISSLNIQGNPWICDCNLKKFRDLAMDQTLVTAPTTCAQPERLKGRSWNDLQSKDFACAPQILYPTSNQKLEIGSYWNYTISCKVKGDPIPDVDWLSNGRIIDRDPRQNQQKYVVQKNPKDNIIWSNLTILNVNYRDKGDYRCVATNPGGVQERNVTLIVYGEYKGSIGGGGSGSTKDNLILYICLTVGAVVLVIVIIVLLCCYCKRSSRQSRSKNNDTNQSTDYISLNGRPEHEKALITEVNPIVKPPRQYSVPPSVTSGITEVSDIKRTLLDDDSTFGAGDEDSRSFDFDSRPRIPIHHLDADYRTDNQQPDLLAFPVRGVQVSPAGSTASTVADHSRLPPHHGPQSPIHSPLYDSVSLYRTLPYSRSQSPFTTPLGAPVVTPRAGGYVTIPRRPRASWSSEPLNPMFVDPVYDNLGLRTTAAGSSALSLHKLGEPSTPKIPRNINPSTPGSSVPWDPIVEHETIGVSATLPKNSAVLRALNPTNEFPKPSWIRNASDTSSMKSVDNDSRRQSTSSLLPTSPDGKITKIPPRPPPKPKKRISTGPLFEDEGEDGTEV</sequence>
<dbReference type="PANTHER" id="PTHR24369:SF210">
    <property type="entry name" value="CHAOPTIN-RELATED"/>
    <property type="match status" value="1"/>
</dbReference>
<evidence type="ECO:0000256" key="9">
    <source>
        <dbReference type="ARBA" id="ARBA00023180"/>
    </source>
</evidence>